<keyword evidence="2" id="KW-0479">Metal-binding</keyword>
<dbReference type="SUPFAM" id="SSF88713">
    <property type="entry name" value="Glycoside hydrolase/deacetylase"/>
    <property type="match status" value="1"/>
</dbReference>
<dbReference type="EMBL" id="BMJC01000008">
    <property type="protein sequence ID" value="GGB24421.1"/>
    <property type="molecule type" value="Genomic_DNA"/>
</dbReference>
<evidence type="ECO:0000256" key="2">
    <source>
        <dbReference type="ARBA" id="ARBA00022723"/>
    </source>
</evidence>
<dbReference type="PANTHER" id="PTHR31609:SF1">
    <property type="entry name" value="CARBOHYDRATE DEACETYLASE"/>
    <property type="match status" value="1"/>
</dbReference>
<name>A0A8J2XWJ6_9BACT</name>
<reference evidence="6" key="1">
    <citation type="journal article" date="2014" name="Int. J. Syst. Evol. Microbiol.">
        <title>Complete genome sequence of Corynebacterium casei LMG S-19264T (=DSM 44701T), isolated from a smear-ripened cheese.</title>
        <authorList>
            <consortium name="US DOE Joint Genome Institute (JGI-PGF)"/>
            <person name="Walter F."/>
            <person name="Albersmeier A."/>
            <person name="Kalinowski J."/>
            <person name="Ruckert C."/>
        </authorList>
    </citation>
    <scope>NUCLEOTIDE SEQUENCE</scope>
    <source>
        <strain evidence="6">CGMCC 1.15448</strain>
    </source>
</reference>
<gene>
    <name evidence="6" type="ORF">GCM10011511_55410</name>
</gene>
<dbReference type="Gene3D" id="3.20.20.370">
    <property type="entry name" value="Glycoside hydrolase/deacetylase"/>
    <property type="match status" value="1"/>
</dbReference>
<evidence type="ECO:0000256" key="4">
    <source>
        <dbReference type="ARBA" id="ARBA00022842"/>
    </source>
</evidence>
<dbReference type="GO" id="GO:0016787">
    <property type="term" value="F:hydrolase activity"/>
    <property type="evidence" value="ECO:0007669"/>
    <property type="project" value="UniProtKB-KW"/>
</dbReference>
<keyword evidence="4" id="KW-0460">Magnesium</keyword>
<evidence type="ECO:0000256" key="1">
    <source>
        <dbReference type="ARBA" id="ARBA00001946"/>
    </source>
</evidence>
<keyword evidence="5" id="KW-0119">Carbohydrate metabolism</keyword>
<dbReference type="GO" id="GO:0046872">
    <property type="term" value="F:metal ion binding"/>
    <property type="evidence" value="ECO:0007669"/>
    <property type="project" value="UniProtKB-KW"/>
</dbReference>
<sequence length="261" mass="29646">MTLSKLIVNADDLGIGVAVNRAIFESIESGLVTSASIMANMPGFEDAVARLRQHPHLQGKIGMHLNLTEGHPLSQPILDCPVFCDDSGCFAPYRNGRRYLFSLSRGEKAAVYEEMKTQLQRVLAAGIKPAHLDSHHHFHTQWAIAPLVCRLGREYAIPRIRLARNIGETRVLLKRLYKAMFNRWRLGNRHEFHNTDYFGDIEDMQIFVRREAMKRNGGMEKRGRMEGKSVEVMVHPLYDKAGRLVDLDGRELLNRLTAMGV</sequence>
<proteinExistence type="predicted"/>
<keyword evidence="7" id="KW-1185">Reference proteome</keyword>
<dbReference type="Proteomes" id="UP000607559">
    <property type="component" value="Unassembled WGS sequence"/>
</dbReference>
<comment type="caution">
    <text evidence="6">The sequence shown here is derived from an EMBL/GenBank/DDBJ whole genome shotgun (WGS) entry which is preliminary data.</text>
</comment>
<dbReference type="PANTHER" id="PTHR31609">
    <property type="entry name" value="YDJC DEACETYLASE FAMILY MEMBER"/>
    <property type="match status" value="1"/>
</dbReference>
<reference evidence="6" key="2">
    <citation type="submission" date="2020-09" db="EMBL/GenBank/DDBJ databases">
        <authorList>
            <person name="Sun Q."/>
            <person name="Zhou Y."/>
        </authorList>
    </citation>
    <scope>NUCLEOTIDE SEQUENCE</scope>
    <source>
        <strain evidence="6">CGMCC 1.15448</strain>
    </source>
</reference>
<evidence type="ECO:0000313" key="6">
    <source>
        <dbReference type="EMBL" id="GGB24421.1"/>
    </source>
</evidence>
<comment type="cofactor">
    <cofactor evidence="1">
        <name>Mg(2+)</name>
        <dbReference type="ChEBI" id="CHEBI:18420"/>
    </cofactor>
</comment>
<evidence type="ECO:0000256" key="3">
    <source>
        <dbReference type="ARBA" id="ARBA00022801"/>
    </source>
</evidence>
<dbReference type="Pfam" id="PF04794">
    <property type="entry name" value="YdjC"/>
    <property type="match status" value="1"/>
</dbReference>
<dbReference type="GO" id="GO:0019213">
    <property type="term" value="F:deacetylase activity"/>
    <property type="evidence" value="ECO:0007669"/>
    <property type="project" value="TreeGrafter"/>
</dbReference>
<accession>A0A8J2XWJ6</accession>
<evidence type="ECO:0000256" key="5">
    <source>
        <dbReference type="ARBA" id="ARBA00023277"/>
    </source>
</evidence>
<keyword evidence="3" id="KW-0378">Hydrolase</keyword>
<dbReference type="GO" id="GO:0005975">
    <property type="term" value="P:carbohydrate metabolic process"/>
    <property type="evidence" value="ECO:0007669"/>
    <property type="project" value="InterPro"/>
</dbReference>
<evidence type="ECO:0000313" key="7">
    <source>
        <dbReference type="Proteomes" id="UP000607559"/>
    </source>
</evidence>
<organism evidence="6 7">
    <name type="scientific">Puia dinghuensis</name>
    <dbReference type="NCBI Taxonomy" id="1792502"/>
    <lineage>
        <taxon>Bacteria</taxon>
        <taxon>Pseudomonadati</taxon>
        <taxon>Bacteroidota</taxon>
        <taxon>Chitinophagia</taxon>
        <taxon>Chitinophagales</taxon>
        <taxon>Chitinophagaceae</taxon>
        <taxon>Puia</taxon>
    </lineage>
</organism>
<dbReference type="InterPro" id="IPR006879">
    <property type="entry name" value="YdjC-like"/>
</dbReference>
<dbReference type="AlphaFoldDB" id="A0A8J2XWJ6"/>
<protein>
    <submittedName>
        <fullName evidence="6">Carbohydrate deacetylase</fullName>
    </submittedName>
</protein>
<dbReference type="InterPro" id="IPR011330">
    <property type="entry name" value="Glyco_hydro/deAcase_b/a-brl"/>
</dbReference>
<dbReference type="RefSeq" id="WP_188937940.1">
    <property type="nucleotide sequence ID" value="NZ_BMJC01000008.1"/>
</dbReference>